<evidence type="ECO:0000256" key="3">
    <source>
        <dbReference type="SAM" id="MobiDB-lite"/>
    </source>
</evidence>
<evidence type="ECO:0000256" key="4">
    <source>
        <dbReference type="SAM" id="Phobius"/>
    </source>
</evidence>
<comment type="similarity">
    <text evidence="1">Belongs to the GSP J family.</text>
</comment>
<evidence type="ECO:0000256" key="1">
    <source>
        <dbReference type="ARBA" id="ARBA00011084"/>
    </source>
</evidence>
<dbReference type="GO" id="GO:0015628">
    <property type="term" value="P:protein secretion by the type II secretion system"/>
    <property type="evidence" value="ECO:0007669"/>
    <property type="project" value="InterPro"/>
</dbReference>
<dbReference type="PROSITE" id="PS00409">
    <property type="entry name" value="PROKAR_NTER_METHYL"/>
    <property type="match status" value="1"/>
</dbReference>
<keyword evidence="4" id="KW-0472">Membrane</keyword>
<protein>
    <recommendedName>
        <fullName evidence="2">Type II secretion system protein J</fullName>
    </recommendedName>
</protein>
<evidence type="ECO:0000256" key="2">
    <source>
        <dbReference type="ARBA" id="ARBA00021539"/>
    </source>
</evidence>
<dbReference type="InterPro" id="IPR045584">
    <property type="entry name" value="Pilin-like"/>
</dbReference>
<feature type="transmembrane region" description="Helical" evidence="4">
    <location>
        <begin position="12"/>
        <end position="34"/>
    </location>
</feature>
<dbReference type="SUPFAM" id="SSF54523">
    <property type="entry name" value="Pili subunits"/>
    <property type="match status" value="1"/>
</dbReference>
<feature type="compositionally biased region" description="Polar residues" evidence="3">
    <location>
        <begin position="289"/>
        <end position="298"/>
    </location>
</feature>
<proteinExistence type="inferred from homology"/>
<feature type="compositionally biased region" description="Low complexity" evidence="3">
    <location>
        <begin position="257"/>
        <end position="288"/>
    </location>
</feature>
<dbReference type="InterPro" id="IPR012902">
    <property type="entry name" value="N_methyl_site"/>
</dbReference>
<keyword evidence="4" id="KW-1133">Transmembrane helix</keyword>
<gene>
    <name evidence="5" type="ORF">HRbin17_00088</name>
</gene>
<keyword evidence="4" id="KW-0812">Transmembrane</keyword>
<dbReference type="NCBIfam" id="TIGR02532">
    <property type="entry name" value="IV_pilin_GFxxxE"/>
    <property type="match status" value="1"/>
</dbReference>
<dbReference type="InterPro" id="IPR010055">
    <property type="entry name" value="T2SS_protein-GspJ"/>
</dbReference>
<dbReference type="Pfam" id="PF11612">
    <property type="entry name" value="T2SSJ"/>
    <property type="match status" value="1"/>
</dbReference>
<dbReference type="AlphaFoldDB" id="A0A2H5X8S8"/>
<evidence type="ECO:0000313" key="5">
    <source>
        <dbReference type="EMBL" id="GBC97600.1"/>
    </source>
</evidence>
<dbReference type="GO" id="GO:0015627">
    <property type="term" value="C:type II protein secretion system complex"/>
    <property type="evidence" value="ECO:0007669"/>
    <property type="project" value="InterPro"/>
</dbReference>
<dbReference type="Pfam" id="PF07963">
    <property type="entry name" value="N_methyl"/>
    <property type="match status" value="1"/>
</dbReference>
<dbReference type="EMBL" id="BEHT01000001">
    <property type="protein sequence ID" value="GBC97600.1"/>
    <property type="molecule type" value="Genomic_DNA"/>
</dbReference>
<feature type="region of interest" description="Disordered" evidence="3">
    <location>
        <begin position="252"/>
        <end position="306"/>
    </location>
</feature>
<name>A0A2H5X8S8_9BACT</name>
<accession>A0A2H5X8S8</accession>
<organism evidence="5 6">
    <name type="scientific">Candidatus Fervidibacter japonicus</name>
    <dbReference type="NCBI Taxonomy" id="2035412"/>
    <lineage>
        <taxon>Bacteria</taxon>
        <taxon>Candidatus Fervidibacterota</taxon>
        <taxon>Candidatus Fervidibacter</taxon>
    </lineage>
</organism>
<sequence>MSVVVSRRHGFTLVELLVVLVLLVFFGLAIGGLARTITDARDRVDESSETNQLARTILQRISDELASVIPLPVPLNTADEPTGLVNATASPTTILTFYHEDTPDLQWGLEEDTLRFTTARGDPRQGNVPQGELIEVAYFVDTDPQTPEQGLVRSVGTLPGLLPEETQPEQVPREVLSERVVALDFQFYDPDTGEWLGTWERTDMLPALVSVTLGIAPVPCDEFFARLPRDQSLVERVEWFTTTVALRVRSYPDPSVQGSRQRSGGGTSAALSGGVSSASPNVPPVSLSFSGQRPSGQTGQSGGGLR</sequence>
<comment type="caution">
    <text evidence="5">The sequence shown here is derived from an EMBL/GenBank/DDBJ whole genome shotgun (WGS) entry which is preliminary data.</text>
</comment>
<evidence type="ECO:0000313" key="6">
    <source>
        <dbReference type="Proteomes" id="UP000236173"/>
    </source>
</evidence>
<reference evidence="6" key="1">
    <citation type="submission" date="2017-09" db="EMBL/GenBank/DDBJ databases">
        <title>Metaegenomics of thermophilic ammonia-oxidizing enrichment culture.</title>
        <authorList>
            <person name="Kato S."/>
            <person name="Suzuki K."/>
        </authorList>
    </citation>
    <scope>NUCLEOTIDE SEQUENCE [LARGE SCALE GENOMIC DNA]</scope>
</reference>
<dbReference type="Proteomes" id="UP000236173">
    <property type="component" value="Unassembled WGS sequence"/>
</dbReference>